<reference evidence="2" key="1">
    <citation type="journal article" date="2020" name="Stud. Mycol.">
        <title>101 Dothideomycetes genomes: a test case for predicting lifestyles and emergence of pathogens.</title>
        <authorList>
            <person name="Haridas S."/>
            <person name="Albert R."/>
            <person name="Binder M."/>
            <person name="Bloem J."/>
            <person name="Labutti K."/>
            <person name="Salamov A."/>
            <person name="Andreopoulos B."/>
            <person name="Baker S."/>
            <person name="Barry K."/>
            <person name="Bills G."/>
            <person name="Bluhm B."/>
            <person name="Cannon C."/>
            <person name="Castanera R."/>
            <person name="Culley D."/>
            <person name="Daum C."/>
            <person name="Ezra D."/>
            <person name="Gonzalez J."/>
            <person name="Henrissat B."/>
            <person name="Kuo A."/>
            <person name="Liang C."/>
            <person name="Lipzen A."/>
            <person name="Lutzoni F."/>
            <person name="Magnuson J."/>
            <person name="Mondo S."/>
            <person name="Nolan M."/>
            <person name="Ohm R."/>
            <person name="Pangilinan J."/>
            <person name="Park H.-J."/>
            <person name="Ramirez L."/>
            <person name="Alfaro M."/>
            <person name="Sun H."/>
            <person name="Tritt A."/>
            <person name="Yoshinaga Y."/>
            <person name="Zwiers L.-H."/>
            <person name="Turgeon B."/>
            <person name="Goodwin S."/>
            <person name="Spatafora J."/>
            <person name="Crous P."/>
            <person name="Grigoriev I."/>
        </authorList>
    </citation>
    <scope>NUCLEOTIDE SEQUENCE</scope>
    <source>
        <strain evidence="2">CBS 175.79</strain>
    </source>
</reference>
<dbReference type="AlphaFoldDB" id="A0A6A5XLL7"/>
<accession>A0A6A5XLL7</accession>
<keyword evidence="1" id="KW-0812">Transmembrane</keyword>
<dbReference type="Proteomes" id="UP000799778">
    <property type="component" value="Unassembled WGS sequence"/>
</dbReference>
<evidence type="ECO:0000313" key="3">
    <source>
        <dbReference type="Proteomes" id="UP000799778"/>
    </source>
</evidence>
<keyword evidence="1" id="KW-1133">Transmembrane helix</keyword>
<evidence type="ECO:0000313" key="2">
    <source>
        <dbReference type="EMBL" id="KAF2013843.1"/>
    </source>
</evidence>
<keyword evidence="3" id="KW-1185">Reference proteome</keyword>
<sequence>MREEGSFVRFRYERSGTGCSLYVFAKNVYIYKTGTRTKCSTVRSVVLFFSQWNRMLDILQSQLTKAPEGSKAGSQGLVPLIVLVYGLLCLALGYVCLYFVSTLCLIPPFLRWADLAPG</sequence>
<feature type="transmembrane region" description="Helical" evidence="1">
    <location>
        <begin position="77"/>
        <end position="100"/>
    </location>
</feature>
<proteinExistence type="predicted"/>
<keyword evidence="1" id="KW-0472">Membrane</keyword>
<dbReference type="GeneID" id="54279744"/>
<gene>
    <name evidence="2" type="ORF">BU24DRAFT_248484</name>
</gene>
<organism evidence="2 3">
    <name type="scientific">Aaosphaeria arxii CBS 175.79</name>
    <dbReference type="NCBI Taxonomy" id="1450172"/>
    <lineage>
        <taxon>Eukaryota</taxon>
        <taxon>Fungi</taxon>
        <taxon>Dikarya</taxon>
        <taxon>Ascomycota</taxon>
        <taxon>Pezizomycotina</taxon>
        <taxon>Dothideomycetes</taxon>
        <taxon>Pleosporomycetidae</taxon>
        <taxon>Pleosporales</taxon>
        <taxon>Pleosporales incertae sedis</taxon>
        <taxon>Aaosphaeria</taxon>
    </lineage>
</organism>
<protein>
    <submittedName>
        <fullName evidence="2">Uncharacterized protein</fullName>
    </submittedName>
</protein>
<dbReference type="EMBL" id="ML978071">
    <property type="protein sequence ID" value="KAF2013843.1"/>
    <property type="molecule type" value="Genomic_DNA"/>
</dbReference>
<dbReference type="RefSeq" id="XP_033382182.1">
    <property type="nucleotide sequence ID" value="XM_033522347.1"/>
</dbReference>
<evidence type="ECO:0000256" key="1">
    <source>
        <dbReference type="SAM" id="Phobius"/>
    </source>
</evidence>
<name>A0A6A5XLL7_9PLEO</name>